<dbReference type="InterPro" id="IPR023210">
    <property type="entry name" value="NADP_OxRdtase_dom"/>
</dbReference>
<sequence length="331" mass="35726">MNTRVFGKTGKSVGEIGLGTWQLGANWGEVTDEVALATLRAAYAAGVTFYDTADVYGDGRSERLIGTFLKEIGAAKASGLFVATKLGRRGDPGWPENFTRAAVRKHTEDSLSRIGVDALDLTQFHCVPPEVLKRGELFGWLDELKAEGKIKAYGASVEAMDEALWCTEQPGCAALQIIFNVFRQKPIATLFEAAKKKNVALIVRLPLASGLLGGKMTAASKFDATDHRNFNRDGQAFNVGETFAGLPFAKGVELADKLKAQVPAGWSMADWTLRWILDFDAVSVIIPGAKNPAQATGNTRAASLPKLSAEQHGALVEFYTREVAAFIRGPY</sequence>
<evidence type="ECO:0000313" key="3">
    <source>
        <dbReference type="Proteomes" id="UP000217265"/>
    </source>
</evidence>
<dbReference type="Gene3D" id="3.20.20.100">
    <property type="entry name" value="NADP-dependent oxidoreductase domain"/>
    <property type="match status" value="1"/>
</dbReference>
<dbReference type="Proteomes" id="UP000217265">
    <property type="component" value="Chromosome"/>
</dbReference>
<accession>A0A290Q531</accession>
<evidence type="ECO:0000259" key="1">
    <source>
        <dbReference type="Pfam" id="PF00248"/>
    </source>
</evidence>
<dbReference type="AlphaFoldDB" id="A0A290Q531"/>
<feature type="domain" description="NADP-dependent oxidoreductase" evidence="1">
    <location>
        <begin position="15"/>
        <end position="318"/>
    </location>
</feature>
<keyword evidence="3" id="KW-1185">Reference proteome</keyword>
<dbReference type="EMBL" id="CP023344">
    <property type="protein sequence ID" value="ATC63789.1"/>
    <property type="molecule type" value="Genomic_DNA"/>
</dbReference>
<reference evidence="2 3" key="1">
    <citation type="submission" date="2017-09" db="EMBL/GenBank/DDBJ databases">
        <title>Complete genome sequence of Verrucomicrobial strain HZ-65, isolated from freshwater.</title>
        <authorList>
            <person name="Choi A."/>
        </authorList>
    </citation>
    <scope>NUCLEOTIDE SEQUENCE [LARGE SCALE GENOMIC DNA]</scope>
    <source>
        <strain evidence="2 3">HZ-65</strain>
    </source>
</reference>
<evidence type="ECO:0000313" key="2">
    <source>
        <dbReference type="EMBL" id="ATC63789.1"/>
    </source>
</evidence>
<organism evidence="2 3">
    <name type="scientific">Nibricoccus aquaticus</name>
    <dbReference type="NCBI Taxonomy" id="2576891"/>
    <lineage>
        <taxon>Bacteria</taxon>
        <taxon>Pseudomonadati</taxon>
        <taxon>Verrucomicrobiota</taxon>
        <taxon>Opitutia</taxon>
        <taxon>Opitutales</taxon>
        <taxon>Opitutaceae</taxon>
        <taxon>Nibricoccus</taxon>
    </lineage>
</organism>
<name>A0A290Q531_9BACT</name>
<gene>
    <name evidence="2" type="ORF">CMV30_07390</name>
</gene>
<dbReference type="KEGG" id="vbh:CMV30_07390"/>
<dbReference type="RefSeq" id="WP_096055421.1">
    <property type="nucleotide sequence ID" value="NZ_CP023344.1"/>
</dbReference>
<dbReference type="InterPro" id="IPR036812">
    <property type="entry name" value="NAD(P)_OxRdtase_dom_sf"/>
</dbReference>
<dbReference type="Pfam" id="PF00248">
    <property type="entry name" value="Aldo_ket_red"/>
    <property type="match status" value="1"/>
</dbReference>
<dbReference type="SUPFAM" id="SSF51430">
    <property type="entry name" value="NAD(P)-linked oxidoreductase"/>
    <property type="match status" value="1"/>
</dbReference>
<dbReference type="PANTHER" id="PTHR43312">
    <property type="entry name" value="D-THREO-ALDOSE 1-DEHYDROGENASE"/>
    <property type="match status" value="1"/>
</dbReference>
<dbReference type="CDD" id="cd19086">
    <property type="entry name" value="AKR_AKR11C1"/>
    <property type="match status" value="1"/>
</dbReference>
<dbReference type="OrthoDB" id="9773828at2"/>
<dbReference type="InterPro" id="IPR053135">
    <property type="entry name" value="AKR2_Oxidoreductase"/>
</dbReference>
<proteinExistence type="predicted"/>
<dbReference type="PANTHER" id="PTHR43312:SF1">
    <property type="entry name" value="NADP-DEPENDENT OXIDOREDUCTASE DOMAIN-CONTAINING PROTEIN"/>
    <property type="match status" value="1"/>
</dbReference>
<protein>
    <submittedName>
        <fullName evidence="2">Aldo/keto reductase</fullName>
    </submittedName>
</protein>